<dbReference type="AlphaFoldDB" id="R7YZK3"/>
<keyword evidence="2" id="KW-1185">Reference proteome</keyword>
<dbReference type="HOGENOM" id="CLU_1844975_0_0_1"/>
<dbReference type="Proteomes" id="UP000016924">
    <property type="component" value="Unassembled WGS sequence"/>
</dbReference>
<proteinExistence type="predicted"/>
<reference evidence="2" key="1">
    <citation type="submission" date="2012-06" db="EMBL/GenBank/DDBJ databases">
        <title>The genome sequence of Coniosporium apollinis CBS 100218.</title>
        <authorList>
            <consortium name="The Broad Institute Genome Sequencing Platform"/>
            <person name="Cuomo C."/>
            <person name="Gorbushina A."/>
            <person name="Noack S."/>
            <person name="Walker B."/>
            <person name="Young S.K."/>
            <person name="Zeng Q."/>
            <person name="Gargeya S."/>
            <person name="Fitzgerald M."/>
            <person name="Haas B."/>
            <person name="Abouelleil A."/>
            <person name="Alvarado L."/>
            <person name="Arachchi H.M."/>
            <person name="Berlin A.M."/>
            <person name="Chapman S.B."/>
            <person name="Goldberg J."/>
            <person name="Griggs A."/>
            <person name="Gujja S."/>
            <person name="Hansen M."/>
            <person name="Howarth C."/>
            <person name="Imamovic A."/>
            <person name="Larimer J."/>
            <person name="McCowan C."/>
            <person name="Montmayeur A."/>
            <person name="Murphy C."/>
            <person name="Neiman D."/>
            <person name="Pearson M."/>
            <person name="Priest M."/>
            <person name="Roberts A."/>
            <person name="Saif S."/>
            <person name="Shea T."/>
            <person name="Sisk P."/>
            <person name="Sykes S."/>
            <person name="Wortman J."/>
            <person name="Nusbaum C."/>
            <person name="Birren B."/>
        </authorList>
    </citation>
    <scope>NUCLEOTIDE SEQUENCE [LARGE SCALE GENOMIC DNA]</scope>
    <source>
        <strain evidence="2">CBS 100218</strain>
    </source>
</reference>
<accession>R7YZK3</accession>
<evidence type="ECO:0000313" key="1">
    <source>
        <dbReference type="EMBL" id="EON67337.1"/>
    </source>
</evidence>
<organism evidence="1 2">
    <name type="scientific">Coniosporium apollinis (strain CBS 100218)</name>
    <name type="common">Rock-inhabiting black yeast</name>
    <dbReference type="NCBI Taxonomy" id="1168221"/>
    <lineage>
        <taxon>Eukaryota</taxon>
        <taxon>Fungi</taxon>
        <taxon>Dikarya</taxon>
        <taxon>Ascomycota</taxon>
        <taxon>Pezizomycotina</taxon>
        <taxon>Dothideomycetes</taxon>
        <taxon>Dothideomycetes incertae sedis</taxon>
        <taxon>Coniosporium</taxon>
    </lineage>
</organism>
<dbReference type="RefSeq" id="XP_007782654.1">
    <property type="nucleotide sequence ID" value="XM_007784464.1"/>
</dbReference>
<dbReference type="GeneID" id="19903901"/>
<gene>
    <name evidence="1" type="ORF">W97_06590</name>
</gene>
<dbReference type="OrthoDB" id="10511305at2759"/>
<sequence length="139" mass="14942">MTEPGFFISIHNQNGTGIRNNICATCTPCHPPGEYLTKITVKPEKITEDVVPDFEKLFGLEGAGDGQGSTGIGTRLQLSTKGLTNLLLEAELSDREEVGAVHVFDIVQTDQESGERGRIRIAAVVVEGKGKTDFGEVVK</sequence>
<dbReference type="EMBL" id="JH767586">
    <property type="protein sequence ID" value="EON67337.1"/>
    <property type="molecule type" value="Genomic_DNA"/>
</dbReference>
<name>R7YZK3_CONA1</name>
<protein>
    <submittedName>
        <fullName evidence="1">Uncharacterized protein</fullName>
    </submittedName>
</protein>
<evidence type="ECO:0000313" key="2">
    <source>
        <dbReference type="Proteomes" id="UP000016924"/>
    </source>
</evidence>